<dbReference type="Proteomes" id="UP001642260">
    <property type="component" value="Unassembled WGS sequence"/>
</dbReference>
<dbReference type="GO" id="GO:0005634">
    <property type="term" value="C:nucleus"/>
    <property type="evidence" value="ECO:0007669"/>
    <property type="project" value="UniProtKB-SubCell"/>
</dbReference>
<evidence type="ECO:0000259" key="7">
    <source>
        <dbReference type="PROSITE" id="PS50888"/>
    </source>
</evidence>
<dbReference type="AlphaFoldDB" id="A0ABC8KTD7"/>
<dbReference type="SUPFAM" id="SSF47459">
    <property type="entry name" value="HLH, helix-loop-helix DNA-binding domain"/>
    <property type="match status" value="1"/>
</dbReference>
<evidence type="ECO:0000256" key="5">
    <source>
        <dbReference type="ARBA" id="ARBA00023242"/>
    </source>
</evidence>
<reference evidence="8 9" key="1">
    <citation type="submission" date="2022-03" db="EMBL/GenBank/DDBJ databases">
        <authorList>
            <person name="Macdonald S."/>
            <person name="Ahmed S."/>
            <person name="Newling K."/>
        </authorList>
    </citation>
    <scope>NUCLEOTIDE SEQUENCE [LARGE SCALE GENOMIC DNA]</scope>
</reference>
<evidence type="ECO:0000256" key="1">
    <source>
        <dbReference type="ARBA" id="ARBA00004123"/>
    </source>
</evidence>
<keyword evidence="4" id="KW-0804">Transcription</keyword>
<comment type="caution">
    <text evidence="8">The sequence shown here is derived from an EMBL/GenBank/DDBJ whole genome shotgun (WGS) entry which is preliminary data.</text>
</comment>
<accession>A0ABC8KTD7</accession>
<evidence type="ECO:0000313" key="8">
    <source>
        <dbReference type="EMBL" id="CAH8360492.1"/>
    </source>
</evidence>
<keyword evidence="2" id="KW-0805">Transcription regulation</keyword>
<evidence type="ECO:0000256" key="2">
    <source>
        <dbReference type="ARBA" id="ARBA00023015"/>
    </source>
</evidence>
<dbReference type="PANTHER" id="PTHR13935:SF41">
    <property type="entry name" value="TRANSCRIPTION FACTOR ORG2-RELATED"/>
    <property type="match status" value="1"/>
</dbReference>
<proteinExistence type="predicted"/>
<keyword evidence="9" id="KW-1185">Reference proteome</keyword>
<dbReference type="PROSITE" id="PS50888">
    <property type="entry name" value="BHLH"/>
    <property type="match status" value="1"/>
</dbReference>
<keyword evidence="5" id="KW-0539">Nucleus</keyword>
<name>A0ABC8KTD7_ERUVS</name>
<organism evidence="8 9">
    <name type="scientific">Eruca vesicaria subsp. sativa</name>
    <name type="common">Garden rocket</name>
    <name type="synonym">Eruca sativa</name>
    <dbReference type="NCBI Taxonomy" id="29727"/>
    <lineage>
        <taxon>Eukaryota</taxon>
        <taxon>Viridiplantae</taxon>
        <taxon>Streptophyta</taxon>
        <taxon>Embryophyta</taxon>
        <taxon>Tracheophyta</taxon>
        <taxon>Spermatophyta</taxon>
        <taxon>Magnoliopsida</taxon>
        <taxon>eudicotyledons</taxon>
        <taxon>Gunneridae</taxon>
        <taxon>Pentapetalae</taxon>
        <taxon>rosids</taxon>
        <taxon>malvids</taxon>
        <taxon>Brassicales</taxon>
        <taxon>Brassicaceae</taxon>
        <taxon>Brassiceae</taxon>
        <taxon>Eruca</taxon>
    </lineage>
</organism>
<sequence length="252" mass="28819">MSALMGHPLFPNFVWESTGEYESYNIVGDNHINDTYLDFPVHESYGVAHHQTSLGVSVSSEGNGINNNSVVIKKLNHNANERNRRKKTNSLFLSLRSCLPGPDEPLSIPQTLSRSVQYIPELKEQVKKLKQRKQELLLRVSGQRERYVKLQPNVVASYVSTVFATELRDNEVMVQISSWTKYHNFSIFNVLSGLEEDGFVLVNVSSSSSRGERLFYTLHLQVGKIDKYKLIREELSQRVLYLYEGCGNSFKR</sequence>
<dbReference type="EMBL" id="CAKOAT010286265">
    <property type="protein sequence ID" value="CAH8360492.1"/>
    <property type="molecule type" value="Genomic_DNA"/>
</dbReference>
<dbReference type="Gene3D" id="4.10.280.10">
    <property type="entry name" value="Helix-loop-helix DNA-binding domain"/>
    <property type="match status" value="1"/>
</dbReference>
<gene>
    <name evidence="8" type="ORF">ERUC_LOCUS26248</name>
</gene>
<dbReference type="InterPro" id="IPR036638">
    <property type="entry name" value="HLH_DNA-bd_sf"/>
</dbReference>
<feature type="coiled-coil region" evidence="6">
    <location>
        <begin position="119"/>
        <end position="146"/>
    </location>
</feature>
<keyword evidence="6" id="KW-0175">Coiled coil</keyword>
<evidence type="ECO:0000313" key="9">
    <source>
        <dbReference type="Proteomes" id="UP001642260"/>
    </source>
</evidence>
<feature type="domain" description="BHLH" evidence="7">
    <location>
        <begin position="72"/>
        <end position="122"/>
    </location>
</feature>
<evidence type="ECO:0000256" key="3">
    <source>
        <dbReference type="ARBA" id="ARBA00023125"/>
    </source>
</evidence>
<dbReference type="InterPro" id="IPR011598">
    <property type="entry name" value="bHLH_dom"/>
</dbReference>
<evidence type="ECO:0000256" key="4">
    <source>
        <dbReference type="ARBA" id="ARBA00023163"/>
    </source>
</evidence>
<comment type="subcellular location">
    <subcellularLocation>
        <location evidence="1">Nucleus</location>
    </subcellularLocation>
</comment>
<dbReference type="InterPro" id="IPR015660">
    <property type="entry name" value="MASH1/Ascl1a-like"/>
</dbReference>
<evidence type="ECO:0000256" key="6">
    <source>
        <dbReference type="SAM" id="Coils"/>
    </source>
</evidence>
<dbReference type="GO" id="GO:0006355">
    <property type="term" value="P:regulation of DNA-templated transcription"/>
    <property type="evidence" value="ECO:0007669"/>
    <property type="project" value="UniProtKB-ARBA"/>
</dbReference>
<dbReference type="SMART" id="SM00353">
    <property type="entry name" value="HLH"/>
    <property type="match status" value="1"/>
</dbReference>
<dbReference type="Pfam" id="PF00010">
    <property type="entry name" value="HLH"/>
    <property type="match status" value="1"/>
</dbReference>
<protein>
    <recommendedName>
        <fullName evidence="7">BHLH domain-containing protein</fullName>
    </recommendedName>
</protein>
<dbReference type="CDD" id="cd18914">
    <property type="entry name" value="bHLH_AtORG2_like"/>
    <property type="match status" value="1"/>
</dbReference>
<keyword evidence="3" id="KW-0238">DNA-binding</keyword>
<dbReference type="PANTHER" id="PTHR13935">
    <property type="entry name" value="ACHAETE-SCUTE TRANSCRIPTION FACTOR-RELATED"/>
    <property type="match status" value="1"/>
</dbReference>
<dbReference type="GO" id="GO:0003677">
    <property type="term" value="F:DNA binding"/>
    <property type="evidence" value="ECO:0007669"/>
    <property type="project" value="UniProtKB-KW"/>
</dbReference>